<evidence type="ECO:0008006" key="3">
    <source>
        <dbReference type="Google" id="ProtNLM"/>
    </source>
</evidence>
<organism evidence="1 2">
    <name type="scientific">Splendidivirga corallicola</name>
    <dbReference type="NCBI Taxonomy" id="3051826"/>
    <lineage>
        <taxon>Bacteria</taxon>
        <taxon>Pseudomonadati</taxon>
        <taxon>Bacteroidota</taxon>
        <taxon>Cytophagia</taxon>
        <taxon>Cytophagales</taxon>
        <taxon>Splendidivirgaceae</taxon>
        <taxon>Splendidivirga</taxon>
    </lineage>
</organism>
<name>A0ABT8KN46_9BACT</name>
<dbReference type="Gene3D" id="3.40.50.2000">
    <property type="entry name" value="Glycogen Phosphorylase B"/>
    <property type="match status" value="2"/>
</dbReference>
<dbReference type="EMBL" id="JAUJEA010000003">
    <property type="protein sequence ID" value="MDN5201638.1"/>
    <property type="molecule type" value="Genomic_DNA"/>
</dbReference>
<proteinExistence type="predicted"/>
<reference evidence="1" key="1">
    <citation type="submission" date="2023-06" db="EMBL/GenBank/DDBJ databases">
        <title>Genomic of Parafulvivirga corallium.</title>
        <authorList>
            <person name="Wang G."/>
        </authorList>
    </citation>
    <scope>NUCLEOTIDE SEQUENCE</scope>
    <source>
        <strain evidence="1">BMA10</strain>
    </source>
</reference>
<comment type="caution">
    <text evidence="1">The sequence shown here is derived from an EMBL/GenBank/DDBJ whole genome shotgun (WGS) entry which is preliminary data.</text>
</comment>
<dbReference type="SUPFAM" id="SSF53756">
    <property type="entry name" value="UDP-Glycosyltransferase/glycogen phosphorylase"/>
    <property type="match status" value="1"/>
</dbReference>
<sequence length="376" mass="42888">MKIAYLLSWDLGLEDGVVKKVLTQVAEWSKHECEVRIFCVSKSDSKLKHPVAVPISYFERRASQNLINEFLSVSRAYKKVIDALKDFAPDMIYLRSETYQPLLGKIMDSYPTIVELNTNEAAELSLRSNENFKARARFFYLKPLISKYYSKAAGFICVTYELAKSSEIQKTNKPVMVIPNSIRLKDFQCNHVNDNARAKLVFIGSPDQKWHGVDEIIKLAELTTESLDFEIIGLENSFNSVPSNVRFHGFKKRDEYQRIMCASDIGLGVMGLHRKNMTEACSLKVREYLAFGLPVINGHQDTAFVGKKLPEFILQVPNEEGALSRHKDKVLDFIGRMKGKRLSASEVEEYIDVGIWEAKKVDFFKRIASSVNKDFS</sequence>
<protein>
    <recommendedName>
        <fullName evidence="3">Glycosyltransferase subfamily 4-like N-terminal domain-containing protein</fullName>
    </recommendedName>
</protein>
<dbReference type="Proteomes" id="UP001172082">
    <property type="component" value="Unassembled WGS sequence"/>
</dbReference>
<evidence type="ECO:0000313" key="1">
    <source>
        <dbReference type="EMBL" id="MDN5201638.1"/>
    </source>
</evidence>
<gene>
    <name evidence="1" type="ORF">QQ008_09705</name>
</gene>
<dbReference type="RefSeq" id="WP_346751666.1">
    <property type="nucleotide sequence ID" value="NZ_JAUJEA010000003.1"/>
</dbReference>
<accession>A0ABT8KN46</accession>
<evidence type="ECO:0000313" key="2">
    <source>
        <dbReference type="Proteomes" id="UP001172082"/>
    </source>
</evidence>
<keyword evidence="2" id="KW-1185">Reference proteome</keyword>